<dbReference type="EMBL" id="JABERL010000045">
    <property type="protein sequence ID" value="NNH78671.1"/>
    <property type="molecule type" value="Genomic_DNA"/>
</dbReference>
<dbReference type="Proteomes" id="UP000569202">
    <property type="component" value="Unassembled WGS sequence"/>
</dbReference>
<organism evidence="4 5">
    <name type="scientific">Acinetobacter terrae</name>
    <dbReference type="NCBI Taxonomy" id="2731247"/>
    <lineage>
        <taxon>Bacteria</taxon>
        <taxon>Pseudomonadati</taxon>
        <taxon>Pseudomonadota</taxon>
        <taxon>Gammaproteobacteria</taxon>
        <taxon>Moraxellales</taxon>
        <taxon>Moraxellaceae</taxon>
        <taxon>Acinetobacter</taxon>
        <taxon>Acinetobacter Taxon 24</taxon>
    </lineage>
</organism>
<dbReference type="RefSeq" id="WP_086193707.1">
    <property type="nucleotide sequence ID" value="NZ_JABERF010000068.1"/>
</dbReference>
<dbReference type="Proteomes" id="UP000532147">
    <property type="component" value="Unassembled WGS sequence"/>
</dbReference>
<evidence type="ECO:0000313" key="6">
    <source>
        <dbReference type="Proteomes" id="UP000532147"/>
    </source>
</evidence>
<dbReference type="EMBL" id="JABERH010000031">
    <property type="protein sequence ID" value="NNH39726.1"/>
    <property type="molecule type" value="Genomic_DNA"/>
</dbReference>
<dbReference type="AlphaFoldDB" id="A0A4R0EKY3"/>
<accession>A0A7Y2WK21</accession>
<comment type="caution">
    <text evidence="4">The sequence shown here is derived from an EMBL/GenBank/DDBJ whole genome shotgun (WGS) entry which is preliminary data.</text>
</comment>
<accession>A0A7Y2PP56</accession>
<evidence type="ECO:0000313" key="5">
    <source>
        <dbReference type="Proteomes" id="UP000291380"/>
    </source>
</evidence>
<gene>
    <name evidence="4" type="ORF">E0H85_11330</name>
    <name evidence="1" type="ORF">HLH11_13990</name>
    <name evidence="3" type="ORF">HLH13_05615</name>
    <name evidence="2" type="ORF">HLH17_13595</name>
</gene>
<evidence type="ECO:0000313" key="4">
    <source>
        <dbReference type="EMBL" id="TCB58083.1"/>
    </source>
</evidence>
<dbReference type="Proteomes" id="UP000546536">
    <property type="component" value="Unassembled WGS sequence"/>
</dbReference>
<reference evidence="6 7" key="2">
    <citation type="submission" date="2020-04" db="EMBL/GenBank/DDBJ databases">
        <title>Acinetobacter Taxon 24.</title>
        <authorList>
            <person name="Nemec A."/>
            <person name="Radolfova-Krizova L."/>
            <person name="Higgins P.G."/>
            <person name="Spanelova P."/>
        </authorList>
    </citation>
    <scope>NUCLEOTIDE SEQUENCE [LARGE SCALE GENOMIC DNA]</scope>
    <source>
        <strain evidence="3 7">ANC 4279</strain>
        <strain evidence="1 6">ANC 4280</strain>
        <strain evidence="2 8">ANC 5380</strain>
    </source>
</reference>
<accession>A0A4R0EKY3</accession>
<protein>
    <submittedName>
        <fullName evidence="4">Uncharacterized protein</fullName>
    </submittedName>
</protein>
<dbReference type="EMBL" id="SJOA01000014">
    <property type="protein sequence ID" value="TCB58083.1"/>
    <property type="molecule type" value="Genomic_DNA"/>
</dbReference>
<dbReference type="EMBL" id="JABERG010000006">
    <property type="protein sequence ID" value="NNH87201.1"/>
    <property type="molecule type" value="Genomic_DNA"/>
</dbReference>
<evidence type="ECO:0000313" key="3">
    <source>
        <dbReference type="EMBL" id="NNH87201.1"/>
    </source>
</evidence>
<dbReference type="Proteomes" id="UP000291380">
    <property type="component" value="Unassembled WGS sequence"/>
</dbReference>
<name>A0A4R0EKY3_9GAMM</name>
<evidence type="ECO:0000313" key="1">
    <source>
        <dbReference type="EMBL" id="NNH39726.1"/>
    </source>
</evidence>
<accession>A0A7Y2RHP9</accession>
<sequence length="65" mass="7258">MNNSSMNIEKISIGHKVKMATMEHLVFTVIAENADGTFSIETQLDQQNVLSYGNISKEMLRKIAS</sequence>
<evidence type="ECO:0000313" key="8">
    <source>
        <dbReference type="Proteomes" id="UP000569202"/>
    </source>
</evidence>
<proteinExistence type="predicted"/>
<keyword evidence="7" id="KW-1185">Reference proteome</keyword>
<evidence type="ECO:0000313" key="7">
    <source>
        <dbReference type="Proteomes" id="UP000546536"/>
    </source>
</evidence>
<dbReference type="OrthoDB" id="6704672at2"/>
<evidence type="ECO:0000313" key="2">
    <source>
        <dbReference type="EMBL" id="NNH78671.1"/>
    </source>
</evidence>
<reference evidence="4 5" key="1">
    <citation type="submission" date="2019-02" db="EMBL/GenBank/DDBJ databases">
        <title>High diversity of culturable Acinetobacter species in natural soil and water ecosystems.</title>
        <authorList>
            <person name="Radolfova-Krizova L."/>
            <person name="Nemec A."/>
        </authorList>
    </citation>
    <scope>NUCLEOTIDE SEQUENCE [LARGE SCALE GENOMIC DNA]</scope>
    <source>
        <strain evidence="4 5">ANC 4281</strain>
    </source>
</reference>